<reference evidence="1 2" key="1">
    <citation type="submission" date="2024-06" db="EMBL/GenBank/DDBJ databases">
        <authorList>
            <person name="Steensen K."/>
            <person name="Seneca J."/>
            <person name="Bartlau N."/>
            <person name="Yu A.X."/>
            <person name="Polz M.F."/>
        </authorList>
    </citation>
    <scope>NUCLEOTIDE SEQUENCE [LARGE SCALE GENOMIC DNA]</scope>
    <source>
        <strain evidence="1 2">1F146</strain>
    </source>
</reference>
<dbReference type="Proteomes" id="UP001569151">
    <property type="component" value="Unassembled WGS sequence"/>
</dbReference>
<sequence>MKLPLRSTGIGWCTNDDDGCMEGGCDECDHGIVDKRNVEYWEGMLIQQLDLVDLNDIGDAGRKSAQKGLVRAEKVLNALGYDVAAMKNDLSNNNPTQQLS</sequence>
<evidence type="ECO:0000313" key="1">
    <source>
        <dbReference type="EMBL" id="MEZ8210071.1"/>
    </source>
</evidence>
<organism evidence="1 2">
    <name type="scientific">Vibrio bivalvicida</name>
    <dbReference type="NCBI Taxonomy" id="1276888"/>
    <lineage>
        <taxon>Bacteria</taxon>
        <taxon>Pseudomonadati</taxon>
        <taxon>Pseudomonadota</taxon>
        <taxon>Gammaproteobacteria</taxon>
        <taxon>Vibrionales</taxon>
        <taxon>Vibrionaceae</taxon>
        <taxon>Vibrio</taxon>
        <taxon>Vibrio oreintalis group</taxon>
    </lineage>
</organism>
<gene>
    <name evidence="1" type="ORF">ACED39_14935</name>
</gene>
<evidence type="ECO:0000313" key="2">
    <source>
        <dbReference type="Proteomes" id="UP001569151"/>
    </source>
</evidence>
<comment type="caution">
    <text evidence="1">The sequence shown here is derived from an EMBL/GenBank/DDBJ whole genome shotgun (WGS) entry which is preliminary data.</text>
</comment>
<protein>
    <submittedName>
        <fullName evidence="1">Uncharacterized protein</fullName>
    </submittedName>
</protein>
<keyword evidence="2" id="KW-1185">Reference proteome</keyword>
<accession>A0ABV4MKH5</accession>
<dbReference type="EMBL" id="JBGOOS010000022">
    <property type="protein sequence ID" value="MEZ8210071.1"/>
    <property type="molecule type" value="Genomic_DNA"/>
</dbReference>
<proteinExistence type="predicted"/>
<name>A0ABV4MKH5_9VIBR</name>
<dbReference type="RefSeq" id="WP_371719465.1">
    <property type="nucleotide sequence ID" value="NZ_JBGOOF010000023.1"/>
</dbReference>